<name>A0A9Q3ICA9_9BASI</name>
<organism evidence="1 2">
    <name type="scientific">Austropuccinia psidii MF-1</name>
    <dbReference type="NCBI Taxonomy" id="1389203"/>
    <lineage>
        <taxon>Eukaryota</taxon>
        <taxon>Fungi</taxon>
        <taxon>Dikarya</taxon>
        <taxon>Basidiomycota</taxon>
        <taxon>Pucciniomycotina</taxon>
        <taxon>Pucciniomycetes</taxon>
        <taxon>Pucciniales</taxon>
        <taxon>Sphaerophragmiaceae</taxon>
        <taxon>Austropuccinia</taxon>
    </lineage>
</organism>
<reference evidence="1" key="1">
    <citation type="submission" date="2021-03" db="EMBL/GenBank/DDBJ databases">
        <title>Draft genome sequence of rust myrtle Austropuccinia psidii MF-1, a brazilian biotype.</title>
        <authorList>
            <person name="Quecine M.C."/>
            <person name="Pachon D.M.R."/>
            <person name="Bonatelli M.L."/>
            <person name="Correr F.H."/>
            <person name="Franceschini L.M."/>
            <person name="Leite T.F."/>
            <person name="Margarido G.R.A."/>
            <person name="Almeida C.A."/>
            <person name="Ferrarezi J.A."/>
            <person name="Labate C.A."/>
        </authorList>
    </citation>
    <scope>NUCLEOTIDE SEQUENCE</scope>
    <source>
        <strain evidence="1">MF-1</strain>
    </source>
</reference>
<proteinExistence type="predicted"/>
<dbReference type="Proteomes" id="UP000765509">
    <property type="component" value="Unassembled WGS sequence"/>
</dbReference>
<dbReference type="AlphaFoldDB" id="A0A9Q3ICA9"/>
<evidence type="ECO:0000313" key="2">
    <source>
        <dbReference type="Proteomes" id="UP000765509"/>
    </source>
</evidence>
<sequence>MPILQPWKKKLLSGKPYITRQYQKIMEKHQEGIFPLEAPVDEPPTSDATSGHVNCDLIGQGISELLTCMVLFSSDSVTGSRMRGVQKWSIASRYWANTGGPIPHKEDPLEWPQRFPFW</sequence>
<dbReference type="EMBL" id="AVOT02039014">
    <property type="protein sequence ID" value="MBW0533995.1"/>
    <property type="molecule type" value="Genomic_DNA"/>
</dbReference>
<evidence type="ECO:0000313" key="1">
    <source>
        <dbReference type="EMBL" id="MBW0533995.1"/>
    </source>
</evidence>
<keyword evidence="2" id="KW-1185">Reference proteome</keyword>
<protein>
    <submittedName>
        <fullName evidence="1">Uncharacterized protein</fullName>
    </submittedName>
</protein>
<comment type="caution">
    <text evidence="1">The sequence shown here is derived from an EMBL/GenBank/DDBJ whole genome shotgun (WGS) entry which is preliminary data.</text>
</comment>
<gene>
    <name evidence="1" type="ORF">O181_073710</name>
</gene>
<accession>A0A9Q3ICA9</accession>